<organism evidence="14 15">
    <name type="scientific">Jezberella montanilacus</name>
    <dbReference type="NCBI Taxonomy" id="323426"/>
    <lineage>
        <taxon>Bacteria</taxon>
        <taxon>Pseudomonadati</taxon>
        <taxon>Pseudomonadota</taxon>
        <taxon>Betaproteobacteria</taxon>
        <taxon>Burkholderiales</taxon>
        <taxon>Alcaligenaceae</taxon>
        <taxon>Jezberella</taxon>
    </lineage>
</organism>
<evidence type="ECO:0000256" key="2">
    <source>
        <dbReference type="ARBA" id="ARBA00013017"/>
    </source>
</evidence>
<evidence type="ECO:0000256" key="8">
    <source>
        <dbReference type="ARBA" id="ARBA00032824"/>
    </source>
</evidence>
<keyword evidence="4" id="KW-0049">Antioxidant</keyword>
<evidence type="ECO:0000256" key="11">
    <source>
        <dbReference type="ARBA" id="ARBA00049091"/>
    </source>
</evidence>
<comment type="catalytic activity">
    <reaction evidence="11">
        <text>a hydroperoxide + [thioredoxin]-dithiol = an alcohol + [thioredoxin]-disulfide + H2O</text>
        <dbReference type="Rhea" id="RHEA:62620"/>
        <dbReference type="Rhea" id="RHEA-COMP:10698"/>
        <dbReference type="Rhea" id="RHEA-COMP:10700"/>
        <dbReference type="ChEBI" id="CHEBI:15377"/>
        <dbReference type="ChEBI" id="CHEBI:29950"/>
        <dbReference type="ChEBI" id="CHEBI:30879"/>
        <dbReference type="ChEBI" id="CHEBI:35924"/>
        <dbReference type="ChEBI" id="CHEBI:50058"/>
        <dbReference type="EC" id="1.11.1.24"/>
    </reaction>
</comment>
<keyword evidence="5" id="KW-0560">Oxidoreductase</keyword>
<dbReference type="PROSITE" id="PS51257">
    <property type="entry name" value="PROKAR_LIPOPROTEIN"/>
    <property type="match status" value="1"/>
</dbReference>
<dbReference type="Gene3D" id="3.40.30.10">
    <property type="entry name" value="Glutaredoxin"/>
    <property type="match status" value="1"/>
</dbReference>
<proteinExistence type="inferred from homology"/>
<dbReference type="EMBL" id="PVTV01000011">
    <property type="protein sequence ID" value="PRY98932.1"/>
    <property type="molecule type" value="Genomic_DNA"/>
</dbReference>
<dbReference type="PANTHER" id="PTHR42801:SF4">
    <property type="entry name" value="AHPC_TSA FAMILY PROTEIN"/>
    <property type="match status" value="1"/>
</dbReference>
<dbReference type="GO" id="GO:0008379">
    <property type="term" value="F:thioredoxin peroxidase activity"/>
    <property type="evidence" value="ECO:0007669"/>
    <property type="project" value="TreeGrafter"/>
</dbReference>
<feature type="domain" description="Thioredoxin" evidence="13">
    <location>
        <begin position="29"/>
        <end position="182"/>
    </location>
</feature>
<dbReference type="Pfam" id="PF00578">
    <property type="entry name" value="AhpC-TSA"/>
    <property type="match status" value="1"/>
</dbReference>
<dbReference type="GO" id="GO:0034599">
    <property type="term" value="P:cellular response to oxidative stress"/>
    <property type="evidence" value="ECO:0007669"/>
    <property type="project" value="TreeGrafter"/>
</dbReference>
<dbReference type="AlphaFoldDB" id="A0A2T0XJ37"/>
<keyword evidence="7" id="KW-0676">Redox-active center</keyword>
<evidence type="ECO:0000313" key="14">
    <source>
        <dbReference type="EMBL" id="PRY98932.1"/>
    </source>
</evidence>
<dbReference type="InterPro" id="IPR050924">
    <property type="entry name" value="Peroxiredoxin_BCP/PrxQ"/>
</dbReference>
<evidence type="ECO:0000256" key="1">
    <source>
        <dbReference type="ARBA" id="ARBA00003330"/>
    </source>
</evidence>
<evidence type="ECO:0000313" key="15">
    <source>
        <dbReference type="Proteomes" id="UP000238308"/>
    </source>
</evidence>
<name>A0A2T0XJ37_9BURK</name>
<dbReference type="OrthoDB" id="5572803at2"/>
<dbReference type="PROSITE" id="PS51352">
    <property type="entry name" value="THIOREDOXIN_2"/>
    <property type="match status" value="1"/>
</dbReference>
<dbReference type="Proteomes" id="UP000238308">
    <property type="component" value="Unassembled WGS sequence"/>
</dbReference>
<feature type="signal peptide" evidence="12">
    <location>
        <begin position="1"/>
        <end position="27"/>
    </location>
</feature>
<dbReference type="InterPro" id="IPR000866">
    <property type="entry name" value="AhpC/TSA"/>
</dbReference>
<comment type="caution">
    <text evidence="14">The sequence shown here is derived from an EMBL/GenBank/DDBJ whole genome shotgun (WGS) entry which is preliminary data.</text>
</comment>
<evidence type="ECO:0000256" key="5">
    <source>
        <dbReference type="ARBA" id="ARBA00023002"/>
    </source>
</evidence>
<accession>A0A2T0XJ37</accession>
<dbReference type="PANTHER" id="PTHR42801">
    <property type="entry name" value="THIOREDOXIN-DEPENDENT PEROXIDE REDUCTASE"/>
    <property type="match status" value="1"/>
</dbReference>
<dbReference type="GO" id="GO:0045454">
    <property type="term" value="P:cell redox homeostasis"/>
    <property type="evidence" value="ECO:0007669"/>
    <property type="project" value="TreeGrafter"/>
</dbReference>
<feature type="chain" id="PRO_5015400706" description="thioredoxin-dependent peroxiredoxin" evidence="12">
    <location>
        <begin position="28"/>
        <end position="186"/>
    </location>
</feature>
<keyword evidence="3" id="KW-0575">Peroxidase</keyword>
<keyword evidence="6" id="KW-1015">Disulfide bond</keyword>
<dbReference type="InterPro" id="IPR013766">
    <property type="entry name" value="Thioredoxin_domain"/>
</dbReference>
<comment type="function">
    <text evidence="1">Thiol-specific peroxidase that catalyzes the reduction of hydrogen peroxide and organic hydroperoxides to water and alcohols, respectively. Plays a role in cell protection against oxidative stress by detoxifying peroxides and as sensor of hydrogen peroxide-mediated signaling events.</text>
</comment>
<comment type="similarity">
    <text evidence="9">Belongs to the peroxiredoxin family. BCP/PrxQ subfamily.</text>
</comment>
<evidence type="ECO:0000256" key="6">
    <source>
        <dbReference type="ARBA" id="ARBA00023157"/>
    </source>
</evidence>
<gene>
    <name evidence="14" type="ORF">BCM14_0369</name>
</gene>
<dbReference type="InterPro" id="IPR036249">
    <property type="entry name" value="Thioredoxin-like_sf"/>
</dbReference>
<sequence length="186" mass="19864">MKSTNYVRSSGLLSAALACVLSNAAVAELKPGATGPLFNAPAAFAGDSFEFSLADALKKGPVVVYFYPKAFTHGCTIEANLFAEASDKFKALNATVIGVSGDNMPELKEFSKGPCGGKFAVASDADKKIMKSYDATMTMMPGVADRISYVITPDDKVLYTYNSMSPDQHVSNTLAAIEKWKHDNKK</sequence>
<protein>
    <recommendedName>
        <fullName evidence="2">thioredoxin-dependent peroxiredoxin</fullName>
        <ecNumber evidence="2">1.11.1.24</ecNumber>
    </recommendedName>
    <alternativeName>
        <fullName evidence="8">Thioredoxin peroxidase</fullName>
    </alternativeName>
    <alternativeName>
        <fullName evidence="10">Thioredoxin-dependent peroxiredoxin Bcp</fullName>
    </alternativeName>
</protein>
<keyword evidence="15" id="KW-1185">Reference proteome</keyword>
<dbReference type="RefSeq" id="WP_106226282.1">
    <property type="nucleotide sequence ID" value="NZ_PVTV01000011.1"/>
</dbReference>
<dbReference type="CDD" id="cd03017">
    <property type="entry name" value="PRX_BCP"/>
    <property type="match status" value="1"/>
</dbReference>
<dbReference type="GO" id="GO:0005737">
    <property type="term" value="C:cytoplasm"/>
    <property type="evidence" value="ECO:0007669"/>
    <property type="project" value="TreeGrafter"/>
</dbReference>
<evidence type="ECO:0000259" key="13">
    <source>
        <dbReference type="PROSITE" id="PS51352"/>
    </source>
</evidence>
<evidence type="ECO:0000256" key="12">
    <source>
        <dbReference type="SAM" id="SignalP"/>
    </source>
</evidence>
<dbReference type="SUPFAM" id="SSF52833">
    <property type="entry name" value="Thioredoxin-like"/>
    <property type="match status" value="1"/>
</dbReference>
<evidence type="ECO:0000256" key="10">
    <source>
        <dbReference type="ARBA" id="ARBA00042639"/>
    </source>
</evidence>
<dbReference type="EC" id="1.11.1.24" evidence="2"/>
<reference evidence="14 15" key="1">
    <citation type="submission" date="2018-03" db="EMBL/GenBank/DDBJ databases">
        <title>Genomic Encyclopedia of Type Strains, Phase III (KMG-III): the genomes of soil and plant-associated and newly described type strains.</title>
        <authorList>
            <person name="Whitman W."/>
        </authorList>
    </citation>
    <scope>NUCLEOTIDE SEQUENCE [LARGE SCALE GENOMIC DNA]</scope>
    <source>
        <strain evidence="14 15">MWH-P2sevCIIIb</strain>
    </source>
</reference>
<evidence type="ECO:0000256" key="3">
    <source>
        <dbReference type="ARBA" id="ARBA00022559"/>
    </source>
</evidence>
<evidence type="ECO:0000256" key="4">
    <source>
        <dbReference type="ARBA" id="ARBA00022862"/>
    </source>
</evidence>
<evidence type="ECO:0000256" key="9">
    <source>
        <dbReference type="ARBA" id="ARBA00038489"/>
    </source>
</evidence>
<evidence type="ECO:0000256" key="7">
    <source>
        <dbReference type="ARBA" id="ARBA00023284"/>
    </source>
</evidence>
<keyword evidence="12" id="KW-0732">Signal</keyword>